<dbReference type="GO" id="GO:0030170">
    <property type="term" value="F:pyridoxal phosphate binding"/>
    <property type="evidence" value="ECO:0007669"/>
    <property type="project" value="InterPro"/>
</dbReference>
<dbReference type="PANTHER" id="PTHR11808">
    <property type="entry name" value="TRANS-SULFURATION ENZYME FAMILY MEMBER"/>
    <property type="match status" value="1"/>
</dbReference>
<dbReference type="GO" id="GO:0005737">
    <property type="term" value="C:cytoplasm"/>
    <property type="evidence" value="ECO:0007669"/>
    <property type="project" value="TreeGrafter"/>
</dbReference>
<evidence type="ECO:0000256" key="1">
    <source>
        <dbReference type="ARBA" id="ARBA00001933"/>
    </source>
</evidence>
<dbReference type="OMA" id="HKKMHGV"/>
<accession>A0A0D2VSC5</accession>
<dbReference type="InterPro" id="IPR000277">
    <property type="entry name" value="Cys/Met-Metab_PyrdxlP-dep_enz"/>
</dbReference>
<dbReference type="InterPro" id="IPR054542">
    <property type="entry name" value="Cys_met_metab_PP"/>
</dbReference>
<dbReference type="eggNOG" id="KOG0053">
    <property type="taxonomic scope" value="Eukaryota"/>
</dbReference>
<dbReference type="FunCoup" id="A0A0D2VSC5">
    <property type="interactions" value="250"/>
</dbReference>
<dbReference type="EMBL" id="KE346366">
    <property type="protein sequence ID" value="KJE93972.1"/>
    <property type="molecule type" value="Genomic_DNA"/>
</dbReference>
<dbReference type="GO" id="GO:0019346">
    <property type="term" value="P:transsulfuration"/>
    <property type="evidence" value="ECO:0007669"/>
    <property type="project" value="InterPro"/>
</dbReference>
<evidence type="ECO:0000313" key="5">
    <source>
        <dbReference type="EMBL" id="KJE93972.1"/>
    </source>
</evidence>
<dbReference type="PIRSF" id="PIRSF001434">
    <property type="entry name" value="CGS"/>
    <property type="match status" value="1"/>
</dbReference>
<keyword evidence="5" id="KW-0456">Lyase</keyword>
<sequence>MTLGSDTAAAAAAAASNSSASTPGRERALATLLIHADAGIAAADGAEIAPAISVSTTFRRDQSPHVYSRMSQPTRDRAEAVLGALEHGHAVLYSTGLAAIHAAFVFYNPKRILIDGGYFGTVAVAKLIGSKFGTRIESLKSATIQAGDLVWLETPKNPCCDIQDVAEFAKRAHAVGAIVVADATFAPPPLQYCLDLGADMVMHATTKYLGGHSDLLGGALVVRDRATQEKLLNERSISGAVPGSLETWLLLRSLRTLELRVTRQSQSAAILAAWFASGRAPFVKRVWHPSLPTHPLHDVAVKQMKGSFGGVLSIELDTEHRAVKLPDRLRLFADATSLGGVESLIEWRYRVDQTISPCLLRVSVGLEDPQDLIADMEAGLASLADVTGPASKL</sequence>
<keyword evidence="6" id="KW-1185">Reference proteome</keyword>
<proteinExistence type="inferred from homology"/>
<dbReference type="PROSITE" id="PS00868">
    <property type="entry name" value="CYS_MET_METAB_PP"/>
    <property type="match status" value="1"/>
</dbReference>
<dbReference type="Pfam" id="PF01053">
    <property type="entry name" value="Cys_Met_Meta_PP"/>
    <property type="match status" value="1"/>
</dbReference>
<dbReference type="SUPFAM" id="SSF53383">
    <property type="entry name" value="PLP-dependent transferases"/>
    <property type="match status" value="1"/>
</dbReference>
<name>A0A0D2VSC5_CAPO3</name>
<dbReference type="PANTHER" id="PTHR11808:SF35">
    <property type="entry name" value="CYSTATHIONINE GAMMA-SYNTHASE (AFU_ORTHOLOGUE AFUA_7G01590)"/>
    <property type="match status" value="1"/>
</dbReference>
<dbReference type="GO" id="GO:0016846">
    <property type="term" value="F:carbon-sulfur lyase activity"/>
    <property type="evidence" value="ECO:0007669"/>
    <property type="project" value="TreeGrafter"/>
</dbReference>
<dbReference type="PhylomeDB" id="A0A0D2VSC5"/>
<gene>
    <name evidence="5" type="ORF">CAOG_004681</name>
</gene>
<dbReference type="OrthoDB" id="3512640at2759"/>
<organism evidence="5 6">
    <name type="scientific">Capsaspora owczarzaki (strain ATCC 30864)</name>
    <dbReference type="NCBI Taxonomy" id="595528"/>
    <lineage>
        <taxon>Eukaryota</taxon>
        <taxon>Filasterea</taxon>
        <taxon>Capsaspora</taxon>
    </lineage>
</organism>
<dbReference type="InParanoid" id="A0A0D2VSC5"/>
<reference evidence="6" key="1">
    <citation type="submission" date="2011-02" db="EMBL/GenBank/DDBJ databases">
        <title>The Genome Sequence of Capsaspora owczarzaki ATCC 30864.</title>
        <authorList>
            <person name="Russ C."/>
            <person name="Cuomo C."/>
            <person name="Burger G."/>
            <person name="Gray M.W."/>
            <person name="Holland P.W.H."/>
            <person name="King N."/>
            <person name="Lang F.B.F."/>
            <person name="Roger A.J."/>
            <person name="Ruiz-Trillo I."/>
            <person name="Young S.K."/>
            <person name="Zeng Q."/>
            <person name="Gargeya S."/>
            <person name="Alvarado L."/>
            <person name="Berlin A."/>
            <person name="Chapman S.B."/>
            <person name="Chen Z."/>
            <person name="Freedman E."/>
            <person name="Gellesch M."/>
            <person name="Goldberg J."/>
            <person name="Griggs A."/>
            <person name="Gujja S."/>
            <person name="Heilman E."/>
            <person name="Heiman D."/>
            <person name="Howarth C."/>
            <person name="Mehta T."/>
            <person name="Neiman D."/>
            <person name="Pearson M."/>
            <person name="Roberts A."/>
            <person name="Saif S."/>
            <person name="Shea T."/>
            <person name="Shenoy N."/>
            <person name="Sisk P."/>
            <person name="Stolte C."/>
            <person name="Sykes S."/>
            <person name="White J."/>
            <person name="Yandava C."/>
            <person name="Haas B."/>
            <person name="Nusbaum C."/>
            <person name="Birren B."/>
        </authorList>
    </citation>
    <scope>NUCLEOTIDE SEQUENCE</scope>
    <source>
        <strain evidence="6">ATCC 30864</strain>
    </source>
</reference>
<comment type="cofactor">
    <cofactor evidence="1 4">
        <name>pyridoxal 5'-phosphate</name>
        <dbReference type="ChEBI" id="CHEBI:597326"/>
    </cofactor>
</comment>
<evidence type="ECO:0000256" key="2">
    <source>
        <dbReference type="ARBA" id="ARBA00022898"/>
    </source>
</evidence>
<dbReference type="Gene3D" id="3.90.1150.10">
    <property type="entry name" value="Aspartate Aminotransferase, domain 1"/>
    <property type="match status" value="1"/>
</dbReference>
<dbReference type="InterPro" id="IPR015421">
    <property type="entry name" value="PyrdxlP-dep_Trfase_major"/>
</dbReference>
<dbReference type="InterPro" id="IPR015422">
    <property type="entry name" value="PyrdxlP-dep_Trfase_small"/>
</dbReference>
<dbReference type="Gene3D" id="3.40.640.10">
    <property type="entry name" value="Type I PLP-dependent aspartate aminotransferase-like (Major domain)"/>
    <property type="match status" value="1"/>
</dbReference>
<dbReference type="InterPro" id="IPR015424">
    <property type="entry name" value="PyrdxlP-dep_Trfase"/>
</dbReference>
<comment type="similarity">
    <text evidence="4">Belongs to the trans-sulfuration enzymes family.</text>
</comment>
<feature type="modified residue" description="N6-(pyridoxal phosphate)lysine" evidence="3">
    <location>
        <position position="207"/>
    </location>
</feature>
<evidence type="ECO:0000256" key="4">
    <source>
        <dbReference type="RuleBase" id="RU362118"/>
    </source>
</evidence>
<protein>
    <submittedName>
        <fullName evidence="5">Cystathionine beta-lyase</fullName>
    </submittedName>
</protein>
<dbReference type="STRING" id="595528.A0A0D2VSC5"/>
<dbReference type="AlphaFoldDB" id="A0A0D2VSC5"/>
<dbReference type="RefSeq" id="XP_004347428.1">
    <property type="nucleotide sequence ID" value="XM_004347378.2"/>
</dbReference>
<dbReference type="Proteomes" id="UP000008743">
    <property type="component" value="Unassembled WGS sequence"/>
</dbReference>
<evidence type="ECO:0000256" key="3">
    <source>
        <dbReference type="PIRSR" id="PIRSR001434-2"/>
    </source>
</evidence>
<evidence type="ECO:0000313" key="6">
    <source>
        <dbReference type="Proteomes" id="UP000008743"/>
    </source>
</evidence>
<keyword evidence="2 3" id="KW-0663">Pyridoxal phosphate</keyword>